<evidence type="ECO:0000313" key="2">
    <source>
        <dbReference type="Proteomes" id="UP001732700"/>
    </source>
</evidence>
<organism evidence="1 2">
    <name type="scientific">Avena sativa</name>
    <name type="common">Oat</name>
    <dbReference type="NCBI Taxonomy" id="4498"/>
    <lineage>
        <taxon>Eukaryota</taxon>
        <taxon>Viridiplantae</taxon>
        <taxon>Streptophyta</taxon>
        <taxon>Embryophyta</taxon>
        <taxon>Tracheophyta</taxon>
        <taxon>Spermatophyta</taxon>
        <taxon>Magnoliopsida</taxon>
        <taxon>Liliopsida</taxon>
        <taxon>Poales</taxon>
        <taxon>Poaceae</taxon>
        <taxon>BOP clade</taxon>
        <taxon>Pooideae</taxon>
        <taxon>Poodae</taxon>
        <taxon>Poeae</taxon>
        <taxon>Poeae Chloroplast Group 1 (Aveneae type)</taxon>
        <taxon>Aveninae</taxon>
        <taxon>Avena</taxon>
    </lineage>
</organism>
<evidence type="ECO:0000313" key="1">
    <source>
        <dbReference type="EnsemblPlants" id="AVESA.00010b.r2.2AG0229570.1.CDS"/>
    </source>
</evidence>
<sequence length="300" mass="32228">MDSGSRSNAGDGFDDDDDGLAARREVSSSLQGGLYGLDKRKEKRKESQNLGGERMRKQKHKAYPRSSRGQTTLQSFLFKHRFADGELNRPPPLPQDEDEIPNSLPAPPKREIVRVTNKTIKEKTSAFSSVGSSAKNVCGEAGAASALNAAVFKRFNSSSPPAARAECSAEAGGDADEDGGNGSAVRLDVEDITAGSRRPQPRKRKSPLGGGDERNTGNARHVVVLGDDPRPRPPPSTRRGRGRGRPSGRGQCDNGLYNHYASGGGLWQGEQEGVDGEEVGWTDDMWEGMGSITLGGMEWH</sequence>
<name>A0ACD5UD74_AVESA</name>
<proteinExistence type="predicted"/>
<reference evidence="1" key="1">
    <citation type="submission" date="2021-05" db="EMBL/GenBank/DDBJ databases">
        <authorList>
            <person name="Scholz U."/>
            <person name="Mascher M."/>
            <person name="Fiebig A."/>
        </authorList>
    </citation>
    <scope>NUCLEOTIDE SEQUENCE [LARGE SCALE GENOMIC DNA]</scope>
</reference>
<reference evidence="1" key="2">
    <citation type="submission" date="2025-09" db="UniProtKB">
        <authorList>
            <consortium name="EnsemblPlants"/>
        </authorList>
    </citation>
    <scope>IDENTIFICATION</scope>
</reference>
<keyword evidence="2" id="KW-1185">Reference proteome</keyword>
<dbReference type="EnsemblPlants" id="AVESA.00010b.r2.2AG0229570.1">
    <property type="protein sequence ID" value="AVESA.00010b.r2.2AG0229570.1.CDS"/>
    <property type="gene ID" value="AVESA.00010b.r2.2AG0229570"/>
</dbReference>
<accession>A0ACD5UD74</accession>
<dbReference type="Proteomes" id="UP001732700">
    <property type="component" value="Chromosome 2A"/>
</dbReference>
<protein>
    <submittedName>
        <fullName evidence="1">Uncharacterized protein</fullName>
    </submittedName>
</protein>